<dbReference type="FunFam" id="3.40.710.10:FF:000024">
    <property type="entry name" value="Penicillin-binding protein 2"/>
    <property type="match status" value="1"/>
</dbReference>
<dbReference type="GO" id="GO:0071972">
    <property type="term" value="F:peptidoglycan L,D-transpeptidase activity"/>
    <property type="evidence" value="ECO:0007669"/>
    <property type="project" value="TreeGrafter"/>
</dbReference>
<dbReference type="InterPro" id="IPR001460">
    <property type="entry name" value="PCN-bd_Tpept"/>
</dbReference>
<sequence>MKNFDLEKRRLVLSGVAITIIVVYLIRLFALQIASDDYRKRADSNAFLKKIEFPSRGIITDRKGKLLVYNQPAYDIMVVMNEEKGRLDTLEFCKALNITKEFLIQRMNDIKDRTKNPGYSRFTQQLFLSQLSDKEFSAFQEKLYRFPGFYIQKRSIRQYHRPIAGHVLGDVAEVSQTDIDKDEYYQPGDYIGKMGIERKYEIPLRGQKGVQILLRDAHGRIKGRYKDGQYDQKPRPGSDIQLGLDADLQALGERLMEGKLGAIVAIEPKTGQILAMVSSPTFDPRDMIGKMRGKNQQTMTLDPAKPLLNRAIMGQYPPGSTFKTSQAITYYSEGIVNDSTRYPCPHGFSFRGLHVGCHSHASPISIVPALSTSCNAYFCWGLYHMLSNRQKYKNLDDAMNRWRDYMVSMGFGYKLGIDLPGEKRGLIPNAEFYNNAFDRWNPLTVISISIGQGEINLTPLQIANLGAIIANRGYYYTPHVVRHIQGQRLDKKYTTKHIAMGTPQAYKEVVAGMASSVIGGTCAFATHPGYTLAGKTGTAQNRGKDHSVFMGFAPIDTPKIAIAVYVENGGFGAVFGVPIGALMIEQYINGKLTPADAVKAAIIQKRHISYPFRRKLSLADSLRLDSIKRVNQIKDSLKLVREKQKMNEVQKDKTLKDLQAAKDKEKKNQPLNDPAIRVEEEVKIKTEKEDKGKDSEKPTNGKKKENRPKDS</sequence>
<gene>
    <name evidence="15" type="ORF">HMPREF0654_01580</name>
</gene>
<dbReference type="GO" id="GO:0005886">
    <property type="term" value="C:plasma membrane"/>
    <property type="evidence" value="ECO:0007669"/>
    <property type="project" value="UniProtKB-SubCell"/>
</dbReference>
<keyword evidence="9 12" id="KW-0472">Membrane</keyword>
<accession>A0A096CYQ3</accession>
<dbReference type="SUPFAM" id="SSF56601">
    <property type="entry name" value="beta-lactamase/transpeptidase-like"/>
    <property type="match status" value="1"/>
</dbReference>
<keyword evidence="4" id="KW-0378">Hydrolase</keyword>
<keyword evidence="6" id="KW-0133">Cell shape</keyword>
<dbReference type="Gene3D" id="3.30.1390.30">
    <property type="entry name" value="Penicillin-binding protein 2a, domain 3"/>
    <property type="match status" value="1"/>
</dbReference>
<dbReference type="InterPro" id="IPR050515">
    <property type="entry name" value="Beta-lactam/transpept"/>
</dbReference>
<organism evidence="15 16">
    <name type="scientific">Prevotella disiens DNF00882</name>
    <dbReference type="NCBI Taxonomy" id="1401075"/>
    <lineage>
        <taxon>Bacteria</taxon>
        <taxon>Pseudomonadati</taxon>
        <taxon>Bacteroidota</taxon>
        <taxon>Bacteroidia</taxon>
        <taxon>Bacteroidales</taxon>
        <taxon>Prevotellaceae</taxon>
        <taxon>Prevotella</taxon>
    </lineage>
</organism>
<proteinExistence type="predicted"/>
<dbReference type="Pfam" id="PF03717">
    <property type="entry name" value="PBP_dimer"/>
    <property type="match status" value="1"/>
</dbReference>
<dbReference type="GO" id="GO:0008658">
    <property type="term" value="F:penicillin binding"/>
    <property type="evidence" value="ECO:0007669"/>
    <property type="project" value="InterPro"/>
</dbReference>
<evidence type="ECO:0000256" key="11">
    <source>
        <dbReference type="SAM" id="MobiDB-lite"/>
    </source>
</evidence>
<dbReference type="InterPro" id="IPR005311">
    <property type="entry name" value="PBP_dimer"/>
</dbReference>
<feature type="compositionally biased region" description="Basic and acidic residues" evidence="11">
    <location>
        <begin position="644"/>
        <end position="668"/>
    </location>
</feature>
<dbReference type="Gene3D" id="3.90.1310.10">
    <property type="entry name" value="Penicillin-binding protein 2a (Domain 2)"/>
    <property type="match status" value="1"/>
</dbReference>
<keyword evidence="4" id="KW-0645">Protease</keyword>
<keyword evidence="10" id="KW-0961">Cell wall biogenesis/degradation</keyword>
<comment type="subcellular location">
    <subcellularLocation>
        <location evidence="2">Cell membrane</location>
    </subcellularLocation>
    <subcellularLocation>
        <location evidence="1">Membrane</location>
        <topology evidence="1">Single-pass membrane protein</topology>
    </subcellularLocation>
</comment>
<dbReference type="RefSeq" id="WP_036882260.1">
    <property type="nucleotide sequence ID" value="NZ_JRNR01000004.1"/>
</dbReference>
<evidence type="ECO:0000256" key="8">
    <source>
        <dbReference type="ARBA" id="ARBA00022989"/>
    </source>
</evidence>
<keyword evidence="8 12" id="KW-1133">Transmembrane helix</keyword>
<evidence type="ECO:0000259" key="14">
    <source>
        <dbReference type="Pfam" id="PF03717"/>
    </source>
</evidence>
<keyword evidence="5 12" id="KW-0812">Transmembrane</keyword>
<evidence type="ECO:0000256" key="4">
    <source>
        <dbReference type="ARBA" id="ARBA00022645"/>
    </source>
</evidence>
<evidence type="ECO:0000256" key="2">
    <source>
        <dbReference type="ARBA" id="ARBA00004236"/>
    </source>
</evidence>
<protein>
    <submittedName>
        <fullName evidence="15">Penicillin-binding protein</fullName>
    </submittedName>
</protein>
<comment type="caution">
    <text evidence="15">The sequence shown here is derived from an EMBL/GenBank/DDBJ whole genome shotgun (WGS) entry which is preliminary data.</text>
</comment>
<evidence type="ECO:0000256" key="10">
    <source>
        <dbReference type="ARBA" id="ARBA00023316"/>
    </source>
</evidence>
<dbReference type="PANTHER" id="PTHR30627:SF2">
    <property type="entry name" value="PEPTIDOGLYCAN D,D-TRANSPEPTIDASE MRDA"/>
    <property type="match status" value="1"/>
</dbReference>
<evidence type="ECO:0000256" key="1">
    <source>
        <dbReference type="ARBA" id="ARBA00004167"/>
    </source>
</evidence>
<dbReference type="GO" id="GO:0008360">
    <property type="term" value="P:regulation of cell shape"/>
    <property type="evidence" value="ECO:0007669"/>
    <property type="project" value="UniProtKB-KW"/>
</dbReference>
<evidence type="ECO:0000256" key="6">
    <source>
        <dbReference type="ARBA" id="ARBA00022960"/>
    </source>
</evidence>
<dbReference type="AlphaFoldDB" id="A0A096CYQ3"/>
<name>A0A096CYQ3_9BACT</name>
<feature type="transmembrane region" description="Helical" evidence="12">
    <location>
        <begin position="12"/>
        <end position="34"/>
    </location>
</feature>
<feature type="region of interest" description="Disordered" evidence="11">
    <location>
        <begin position="644"/>
        <end position="711"/>
    </location>
</feature>
<dbReference type="Pfam" id="PF00905">
    <property type="entry name" value="Transpeptidase"/>
    <property type="match status" value="1"/>
</dbReference>
<feature type="compositionally biased region" description="Basic and acidic residues" evidence="11">
    <location>
        <begin position="676"/>
        <end position="711"/>
    </location>
</feature>
<evidence type="ECO:0000259" key="13">
    <source>
        <dbReference type="Pfam" id="PF00905"/>
    </source>
</evidence>
<feature type="domain" description="Penicillin-binding protein transpeptidase" evidence="13">
    <location>
        <begin position="261"/>
        <end position="570"/>
    </location>
</feature>
<keyword evidence="3" id="KW-1003">Cell membrane</keyword>
<dbReference type="GO" id="GO:0071555">
    <property type="term" value="P:cell wall organization"/>
    <property type="evidence" value="ECO:0007669"/>
    <property type="project" value="UniProtKB-KW"/>
</dbReference>
<dbReference type="Proteomes" id="UP000029538">
    <property type="component" value="Unassembled WGS sequence"/>
</dbReference>
<keyword evidence="4" id="KW-0121">Carboxypeptidase</keyword>
<evidence type="ECO:0000313" key="16">
    <source>
        <dbReference type="Proteomes" id="UP000029538"/>
    </source>
</evidence>
<evidence type="ECO:0000256" key="12">
    <source>
        <dbReference type="SAM" id="Phobius"/>
    </source>
</evidence>
<dbReference type="InterPro" id="IPR036138">
    <property type="entry name" value="PBP_dimer_sf"/>
</dbReference>
<feature type="domain" description="Penicillin-binding protein dimerisation" evidence="14">
    <location>
        <begin position="54"/>
        <end position="223"/>
    </location>
</feature>
<dbReference type="PANTHER" id="PTHR30627">
    <property type="entry name" value="PEPTIDOGLYCAN D,D-TRANSPEPTIDASE"/>
    <property type="match status" value="1"/>
</dbReference>
<dbReference type="SUPFAM" id="SSF56519">
    <property type="entry name" value="Penicillin binding protein dimerisation domain"/>
    <property type="match status" value="1"/>
</dbReference>
<evidence type="ECO:0000313" key="15">
    <source>
        <dbReference type="EMBL" id="KGF50389.1"/>
    </source>
</evidence>
<evidence type="ECO:0000256" key="3">
    <source>
        <dbReference type="ARBA" id="ARBA00022475"/>
    </source>
</evidence>
<evidence type="ECO:0000256" key="9">
    <source>
        <dbReference type="ARBA" id="ARBA00023136"/>
    </source>
</evidence>
<dbReference type="GO" id="GO:0009252">
    <property type="term" value="P:peptidoglycan biosynthetic process"/>
    <property type="evidence" value="ECO:0007669"/>
    <property type="project" value="UniProtKB-KW"/>
</dbReference>
<evidence type="ECO:0000256" key="7">
    <source>
        <dbReference type="ARBA" id="ARBA00022984"/>
    </source>
</evidence>
<dbReference type="Gene3D" id="3.40.710.10">
    <property type="entry name" value="DD-peptidase/beta-lactamase superfamily"/>
    <property type="match status" value="1"/>
</dbReference>
<keyword evidence="7" id="KW-0573">Peptidoglycan synthesis</keyword>
<evidence type="ECO:0000256" key="5">
    <source>
        <dbReference type="ARBA" id="ARBA00022692"/>
    </source>
</evidence>
<dbReference type="InterPro" id="IPR012338">
    <property type="entry name" value="Beta-lactam/transpept-like"/>
</dbReference>
<dbReference type="EMBL" id="JRNR01000004">
    <property type="protein sequence ID" value="KGF50389.1"/>
    <property type="molecule type" value="Genomic_DNA"/>
</dbReference>
<reference evidence="15 16" key="1">
    <citation type="submission" date="2014-07" db="EMBL/GenBank/DDBJ databases">
        <authorList>
            <person name="McCorrison J."/>
            <person name="Sanka R."/>
            <person name="Torralba M."/>
            <person name="Gillis M."/>
            <person name="Haft D.H."/>
            <person name="Methe B."/>
            <person name="Sutton G."/>
            <person name="Nelson K.E."/>
        </authorList>
    </citation>
    <scope>NUCLEOTIDE SEQUENCE [LARGE SCALE GENOMIC DNA]</scope>
    <source>
        <strain evidence="15 16">DNF00882</strain>
    </source>
</reference>